<name>A0A8J6EKP0_ELECQ</name>
<proteinExistence type="predicted"/>
<comment type="caution">
    <text evidence="1">The sequence shown here is derived from an EMBL/GenBank/DDBJ whole genome shotgun (WGS) entry which is preliminary data.</text>
</comment>
<dbReference type="AlphaFoldDB" id="A0A8J6EKP0"/>
<protein>
    <submittedName>
        <fullName evidence="1">Uncharacterized protein</fullName>
    </submittedName>
</protein>
<dbReference type="Proteomes" id="UP000770717">
    <property type="component" value="Unassembled WGS sequence"/>
</dbReference>
<gene>
    <name evidence="1" type="ORF">GDO78_017186</name>
</gene>
<reference evidence="1" key="1">
    <citation type="thesis" date="2020" institute="ProQuest LLC" country="789 East Eisenhower Parkway, Ann Arbor, MI, USA">
        <title>Comparative Genomics and Chromosome Evolution.</title>
        <authorList>
            <person name="Mudd A.B."/>
        </authorList>
    </citation>
    <scope>NUCLEOTIDE SEQUENCE</scope>
    <source>
        <strain evidence="1">HN-11 Male</strain>
        <tissue evidence="1">Kidney and liver</tissue>
    </source>
</reference>
<sequence length="76" mass="8923">MLVADQLIIQRGKWTSMEGQTNNDTLLKLLKPSRLMLRAHRMCHLQCHVHPRASCHIEISLHWQMHLVVRIPSYSL</sequence>
<organism evidence="1 2">
    <name type="scientific">Eleutherodactylus coqui</name>
    <name type="common">Puerto Rican coqui</name>
    <dbReference type="NCBI Taxonomy" id="57060"/>
    <lineage>
        <taxon>Eukaryota</taxon>
        <taxon>Metazoa</taxon>
        <taxon>Chordata</taxon>
        <taxon>Craniata</taxon>
        <taxon>Vertebrata</taxon>
        <taxon>Euteleostomi</taxon>
        <taxon>Amphibia</taxon>
        <taxon>Batrachia</taxon>
        <taxon>Anura</taxon>
        <taxon>Neobatrachia</taxon>
        <taxon>Hyloidea</taxon>
        <taxon>Eleutherodactylidae</taxon>
        <taxon>Eleutherodactylinae</taxon>
        <taxon>Eleutherodactylus</taxon>
        <taxon>Eleutherodactylus</taxon>
    </lineage>
</organism>
<dbReference type="EMBL" id="WNTK01000246">
    <property type="protein sequence ID" value="KAG9470624.1"/>
    <property type="molecule type" value="Genomic_DNA"/>
</dbReference>
<evidence type="ECO:0000313" key="1">
    <source>
        <dbReference type="EMBL" id="KAG9470624.1"/>
    </source>
</evidence>
<evidence type="ECO:0000313" key="2">
    <source>
        <dbReference type="Proteomes" id="UP000770717"/>
    </source>
</evidence>
<accession>A0A8J6EKP0</accession>
<keyword evidence="2" id="KW-1185">Reference proteome</keyword>